<gene>
    <name evidence="2" type="ORF">ElyMa_001684800</name>
</gene>
<accession>A0AAV4JUZ6</accession>
<comment type="caution">
    <text evidence="2">The sequence shown here is derived from an EMBL/GenBank/DDBJ whole genome shotgun (WGS) entry which is preliminary data.</text>
</comment>
<keyword evidence="3" id="KW-1185">Reference proteome</keyword>
<proteinExistence type="predicted"/>
<reference evidence="2 3" key="1">
    <citation type="journal article" date="2021" name="Elife">
        <title>Chloroplast acquisition without the gene transfer in kleptoplastic sea slugs, Plakobranchus ocellatus.</title>
        <authorList>
            <person name="Maeda T."/>
            <person name="Takahashi S."/>
            <person name="Yoshida T."/>
            <person name="Shimamura S."/>
            <person name="Takaki Y."/>
            <person name="Nagai Y."/>
            <person name="Toyoda A."/>
            <person name="Suzuki Y."/>
            <person name="Arimoto A."/>
            <person name="Ishii H."/>
            <person name="Satoh N."/>
            <person name="Nishiyama T."/>
            <person name="Hasebe M."/>
            <person name="Maruyama T."/>
            <person name="Minagawa J."/>
            <person name="Obokata J."/>
            <person name="Shigenobu S."/>
        </authorList>
    </citation>
    <scope>NUCLEOTIDE SEQUENCE [LARGE SCALE GENOMIC DNA]</scope>
</reference>
<feature type="region of interest" description="Disordered" evidence="1">
    <location>
        <begin position="63"/>
        <end position="158"/>
    </location>
</feature>
<evidence type="ECO:0000313" key="3">
    <source>
        <dbReference type="Proteomes" id="UP000762676"/>
    </source>
</evidence>
<evidence type="ECO:0000313" key="2">
    <source>
        <dbReference type="EMBL" id="GFS25327.1"/>
    </source>
</evidence>
<feature type="compositionally biased region" description="Low complexity" evidence="1">
    <location>
        <begin position="147"/>
        <end position="156"/>
    </location>
</feature>
<feature type="compositionally biased region" description="Basic residues" evidence="1">
    <location>
        <begin position="79"/>
        <end position="93"/>
    </location>
</feature>
<dbReference type="AlphaFoldDB" id="A0AAV4JUZ6"/>
<feature type="region of interest" description="Disordered" evidence="1">
    <location>
        <begin position="284"/>
        <end position="323"/>
    </location>
</feature>
<dbReference type="EMBL" id="BMAT01003433">
    <property type="protein sequence ID" value="GFS25327.1"/>
    <property type="molecule type" value="Genomic_DNA"/>
</dbReference>
<feature type="compositionally biased region" description="Basic residues" evidence="1">
    <location>
        <begin position="286"/>
        <end position="304"/>
    </location>
</feature>
<feature type="compositionally biased region" description="Basic residues" evidence="1">
    <location>
        <begin position="110"/>
        <end position="127"/>
    </location>
</feature>
<protein>
    <submittedName>
        <fullName evidence="2">Uncharacterized protein</fullName>
    </submittedName>
</protein>
<dbReference type="Proteomes" id="UP000762676">
    <property type="component" value="Unassembled WGS sequence"/>
</dbReference>
<sequence length="323" mass="37714">MPFFCTLRKERLNVTLNCLADARRITEEDCEDALREFSRLQYAASIELREEFLDFDYKKGHRYKLHRQEKKKAEEEAKGKRKEMKRRRSPKPKTRSELKKTQEQKDRNRIAQRKLKPNKSSQTKRRDRPTDRNSRNLFRTRRKQQRGQRQQLLTTGSGKYVERKTRLAASSIFRIMDSIRKPSGAPELDELAEKLLSPEDNSHLKPVVIVCSKVDSSKSKELLLLENKVLKYLVEELTEKSESHKQRIAQFTASQTANCQKSESKVTDLLSEVYYLKGKNQECAKGKKRKKNVDRAGKSSHRKCISSSETVTNQNYQNTSASK</sequence>
<name>A0AAV4JUZ6_9GAST</name>
<evidence type="ECO:0000256" key="1">
    <source>
        <dbReference type="SAM" id="MobiDB-lite"/>
    </source>
</evidence>
<organism evidence="2 3">
    <name type="scientific">Elysia marginata</name>
    <dbReference type="NCBI Taxonomy" id="1093978"/>
    <lineage>
        <taxon>Eukaryota</taxon>
        <taxon>Metazoa</taxon>
        <taxon>Spiralia</taxon>
        <taxon>Lophotrochozoa</taxon>
        <taxon>Mollusca</taxon>
        <taxon>Gastropoda</taxon>
        <taxon>Heterobranchia</taxon>
        <taxon>Euthyneura</taxon>
        <taxon>Panpulmonata</taxon>
        <taxon>Sacoglossa</taxon>
        <taxon>Placobranchoidea</taxon>
        <taxon>Plakobranchidae</taxon>
        <taxon>Elysia</taxon>
    </lineage>
</organism>
<feature type="compositionally biased region" description="Polar residues" evidence="1">
    <location>
        <begin position="305"/>
        <end position="323"/>
    </location>
</feature>
<feature type="compositionally biased region" description="Basic and acidic residues" evidence="1">
    <location>
        <begin position="94"/>
        <end position="109"/>
    </location>
</feature>